<dbReference type="InterPro" id="IPR032267">
    <property type="entry name" value="DUF4832"/>
</dbReference>
<dbReference type="Proteomes" id="UP001652445">
    <property type="component" value="Unassembled WGS sequence"/>
</dbReference>
<dbReference type="InterPro" id="IPR013320">
    <property type="entry name" value="ConA-like_dom_sf"/>
</dbReference>
<organism evidence="2 3">
    <name type="scientific">Paenibacillus baimaensis</name>
    <dbReference type="NCBI Taxonomy" id="2982185"/>
    <lineage>
        <taxon>Bacteria</taxon>
        <taxon>Bacillati</taxon>
        <taxon>Bacillota</taxon>
        <taxon>Bacilli</taxon>
        <taxon>Bacillales</taxon>
        <taxon>Paenibacillaceae</taxon>
        <taxon>Paenibacillus</taxon>
    </lineage>
</organism>
<protein>
    <submittedName>
        <fullName evidence="2">DUF4832 domain-containing protein</fullName>
    </submittedName>
</protein>
<dbReference type="SUPFAM" id="SSF51445">
    <property type="entry name" value="(Trans)glycosidases"/>
    <property type="match status" value="1"/>
</dbReference>
<evidence type="ECO:0000259" key="1">
    <source>
        <dbReference type="Pfam" id="PF16116"/>
    </source>
</evidence>
<comment type="caution">
    <text evidence="2">The sequence shown here is derived from an EMBL/GenBank/DDBJ whole genome shotgun (WGS) entry which is preliminary data.</text>
</comment>
<dbReference type="Gene3D" id="2.60.120.200">
    <property type="match status" value="1"/>
</dbReference>
<dbReference type="Gene3D" id="3.20.20.80">
    <property type="entry name" value="Glycosidases"/>
    <property type="match status" value="1"/>
</dbReference>
<dbReference type="EMBL" id="JAOQIO010000024">
    <property type="protein sequence ID" value="MCU6792524.1"/>
    <property type="molecule type" value="Genomic_DNA"/>
</dbReference>
<name>A0ABT2UD05_9BACL</name>
<dbReference type="InterPro" id="IPR017853">
    <property type="entry name" value="GH"/>
</dbReference>
<dbReference type="Pfam" id="PF13385">
    <property type="entry name" value="Laminin_G_3"/>
    <property type="match status" value="1"/>
</dbReference>
<gene>
    <name evidence="2" type="ORF">OB236_10325</name>
</gene>
<evidence type="ECO:0000313" key="2">
    <source>
        <dbReference type="EMBL" id="MCU6792524.1"/>
    </source>
</evidence>
<proteinExistence type="predicted"/>
<accession>A0ABT2UD05</accession>
<dbReference type="SUPFAM" id="SSF49899">
    <property type="entry name" value="Concanavalin A-like lectins/glucanases"/>
    <property type="match status" value="1"/>
</dbReference>
<reference evidence="2 3" key="1">
    <citation type="submission" date="2022-09" db="EMBL/GenBank/DDBJ databases">
        <authorList>
            <person name="Han X.L."/>
            <person name="Wang Q."/>
            <person name="Lu T."/>
        </authorList>
    </citation>
    <scope>NUCLEOTIDE SEQUENCE [LARGE SCALE GENOMIC DNA]</scope>
    <source>
        <strain evidence="2 3">WQ 127069</strain>
    </source>
</reference>
<keyword evidence="3" id="KW-1185">Reference proteome</keyword>
<sequence>MFLLEKRVLIRVLIFCMLLSLTPFIGVLNHASAATTLYVSPQENNDYLINPGKGWIVYSNFANANSAVWEKASVGYARFNWKDIHIGDNSFNWTPIDNMYNAAVTKGKKFAFGVMPVQVNSSSSYTSMPQWVIDAGAQYYYASDAPSTKVPVWNDPVFISKMGQFITALKDRYNGDPHIEFIDARTFGNWGEWHLGGLGGTDPGDAVKRQYIDQWSGFDQTHIIVPISGGTGMYAGGYGYYARDTYGFGAREDSSDYSPRWQKALSFLNIGPAVGEWSFPYEKLKLGQGWTGEIWYDGMVPGQINGSKYSYQPLGEWNGTDANTFLSEKGNLVDEWQNKMGYWFKMTEAAYHSDLGNGTTGSLNFKMRNDGVAPIYMKGNTGVVKVALLDSSNQVLATSTLSGVNPFDWKPGQTVTNSTYFSFTYNANATKLALGVFSKASKPEPDIKLGINNGTSSNWYVLSEMPSKPAPTPVVPAAGQVLWLKADSITGLNSGDNVSTFADSSGSSNHAVQNTSTKRPKYYANVVNGKAVLRFDGIDDYMSMGSPASLNLQNNTTIFTVAKSQGASIKGIYGRGEAMRISSSDTVPRFLVRNTSHTTKTVSGTVYSGTWNALGGTYSNSDGNLNFYKNGAWVGTDYLGGQIRNVSPDDQPNTIGAYMAWHTGDQKYIDYFFQGDIAEVIIYNRVLTVNERQDVFSYLSNKYGL</sequence>
<dbReference type="Pfam" id="PF16116">
    <property type="entry name" value="DUF4832"/>
    <property type="match status" value="1"/>
</dbReference>
<dbReference type="RefSeq" id="WP_262683914.1">
    <property type="nucleotide sequence ID" value="NZ_JAOQIO010000024.1"/>
</dbReference>
<feature type="domain" description="DUF4832" evidence="1">
    <location>
        <begin position="329"/>
        <end position="423"/>
    </location>
</feature>
<evidence type="ECO:0000313" key="3">
    <source>
        <dbReference type="Proteomes" id="UP001652445"/>
    </source>
</evidence>